<name>A0A0M0KXJ3_9BACI</name>
<dbReference type="GO" id="GO:0005524">
    <property type="term" value="F:ATP binding"/>
    <property type="evidence" value="ECO:0007669"/>
    <property type="project" value="InterPro"/>
</dbReference>
<dbReference type="SMART" id="SM00850">
    <property type="entry name" value="LytTR"/>
    <property type="match status" value="1"/>
</dbReference>
<organism evidence="3 4">
    <name type="scientific">Priestia koreensis</name>
    <dbReference type="NCBI Taxonomy" id="284581"/>
    <lineage>
        <taxon>Bacteria</taxon>
        <taxon>Bacillati</taxon>
        <taxon>Bacillota</taxon>
        <taxon>Bacilli</taxon>
        <taxon>Bacillales</taxon>
        <taxon>Bacillaceae</taxon>
        <taxon>Priestia</taxon>
    </lineage>
</organism>
<dbReference type="EMBL" id="LILC01000021">
    <property type="protein sequence ID" value="KOO43536.1"/>
    <property type="molecule type" value="Genomic_DNA"/>
</dbReference>
<feature type="domain" description="ABC transporter" evidence="1">
    <location>
        <begin position="4"/>
        <end position="228"/>
    </location>
</feature>
<dbReference type="GO" id="GO:0016887">
    <property type="term" value="F:ATP hydrolysis activity"/>
    <property type="evidence" value="ECO:0007669"/>
    <property type="project" value="InterPro"/>
</dbReference>
<evidence type="ECO:0000313" key="3">
    <source>
        <dbReference type="EMBL" id="KOO43536.1"/>
    </source>
</evidence>
<evidence type="ECO:0000313" key="4">
    <source>
        <dbReference type="Proteomes" id="UP000037558"/>
    </source>
</evidence>
<evidence type="ECO:0000259" key="2">
    <source>
        <dbReference type="PROSITE" id="PS50930"/>
    </source>
</evidence>
<comment type="caution">
    <text evidence="3">The sequence shown here is derived from an EMBL/GenBank/DDBJ whole genome shotgun (WGS) entry which is preliminary data.</text>
</comment>
<accession>A0A0M0KXJ3</accession>
<gene>
    <name evidence="3" type="ORF">AMD01_16120</name>
</gene>
<dbReference type="PROSITE" id="PS50930">
    <property type="entry name" value="HTH_LYTTR"/>
    <property type="match status" value="1"/>
</dbReference>
<protein>
    <submittedName>
        <fullName evidence="3">Transcriptional regulator</fullName>
    </submittedName>
</protein>
<dbReference type="InterPro" id="IPR012046">
    <property type="entry name" value="LytTR_ABC"/>
</dbReference>
<dbReference type="Proteomes" id="UP000037558">
    <property type="component" value="Unassembled WGS sequence"/>
</dbReference>
<dbReference type="PATRIC" id="fig|284581.3.peg.1235"/>
<reference evidence="4" key="1">
    <citation type="submission" date="2015-08" db="EMBL/GenBank/DDBJ databases">
        <title>Fjat-14210 dsm16467.</title>
        <authorList>
            <person name="Liu B."/>
            <person name="Wang J."/>
            <person name="Zhu Y."/>
            <person name="Liu G."/>
            <person name="Chen Q."/>
            <person name="Chen Z."/>
            <person name="Lan J."/>
            <person name="Che J."/>
            <person name="Ge C."/>
            <person name="Shi H."/>
            <person name="Pan Z."/>
            <person name="Liu X."/>
        </authorList>
    </citation>
    <scope>NUCLEOTIDE SEQUENCE [LARGE SCALE GENOMIC DNA]</scope>
    <source>
        <strain evidence="4">DSM 16467</strain>
    </source>
</reference>
<dbReference type="Pfam" id="PF00005">
    <property type="entry name" value="ABC_tran"/>
    <property type="match status" value="1"/>
</dbReference>
<dbReference type="STRING" id="284581.AMD01_16120"/>
<dbReference type="PIRSF" id="PIRSF036612">
    <property type="entry name" value="ABC_ATP_LytTR"/>
    <property type="match status" value="1"/>
</dbReference>
<dbReference type="InterPro" id="IPR027417">
    <property type="entry name" value="P-loop_NTPase"/>
</dbReference>
<dbReference type="SUPFAM" id="SSF52540">
    <property type="entry name" value="P-loop containing nucleoside triphosphate hydrolases"/>
    <property type="match status" value="1"/>
</dbReference>
<dbReference type="InterPro" id="IPR003439">
    <property type="entry name" value="ABC_transporter-like_ATP-bd"/>
</dbReference>
<dbReference type="PANTHER" id="PTHR43038:SF3">
    <property type="entry name" value="ABC TRANSPORTER G FAMILY MEMBER 20 ISOFORM X1"/>
    <property type="match status" value="1"/>
</dbReference>
<dbReference type="GO" id="GO:0003677">
    <property type="term" value="F:DNA binding"/>
    <property type="evidence" value="ECO:0007669"/>
    <property type="project" value="InterPro"/>
</dbReference>
<keyword evidence="4" id="KW-1185">Reference proteome</keyword>
<sequence length="347" mass="39947">MKALFIEKVEKRIANQIIFPAIDLMITSGEVVAVQSNAEIRNQFIHMLVGEVPVSAGRIMLNDEELPKHFKRLCENVGLFLAEEAFYDRLSLGDYLGFYKRLYGADGKTEEFLKMVGLLEQKKKRVDSLTFSEKKRLQLARIILHDPDLLVLEEPTQNVDLESQLIIKRVIDEQVRKKKIVLVLNNYVETAIELTSRVYCLTKEGLRQIEVKDEGDLNNGEVAVSIQEEEILTRPIRFEKIPAKVNEKIILFDPTEIAFVESNDGVSHLHVKGETFPCTYTLNELFERLEMFGFFRCHRSYIVNLQKVREVITWTRNSYSLILDDAEKTSVPLSKGKLNELKDIIGL</sequence>
<dbReference type="RefSeq" id="WP_053402455.1">
    <property type="nucleotide sequence ID" value="NZ_LILC01000021.1"/>
</dbReference>
<dbReference type="Pfam" id="PF04397">
    <property type="entry name" value="LytTR"/>
    <property type="match status" value="1"/>
</dbReference>
<dbReference type="InterPro" id="IPR007492">
    <property type="entry name" value="LytTR_DNA-bd_dom"/>
</dbReference>
<proteinExistence type="predicted"/>
<dbReference type="Gene3D" id="2.40.50.1020">
    <property type="entry name" value="LytTr DNA-binding domain"/>
    <property type="match status" value="1"/>
</dbReference>
<dbReference type="OrthoDB" id="9809318at2"/>
<evidence type="ECO:0000259" key="1">
    <source>
        <dbReference type="PROSITE" id="PS50893"/>
    </source>
</evidence>
<dbReference type="AlphaFoldDB" id="A0A0M0KXJ3"/>
<feature type="domain" description="HTH LytTR-type" evidence="2">
    <location>
        <begin position="241"/>
        <end position="347"/>
    </location>
</feature>
<dbReference type="Gene3D" id="3.40.50.300">
    <property type="entry name" value="P-loop containing nucleotide triphosphate hydrolases"/>
    <property type="match status" value="1"/>
</dbReference>
<dbReference type="PANTHER" id="PTHR43038">
    <property type="entry name" value="ATP-BINDING CASSETTE, SUB-FAMILY H, MEMBER 1"/>
    <property type="match status" value="1"/>
</dbReference>
<dbReference type="PROSITE" id="PS50893">
    <property type="entry name" value="ABC_TRANSPORTER_2"/>
    <property type="match status" value="1"/>
</dbReference>